<organism evidence="1 2">
    <name type="scientific">Oncorhynchus tshawytscha</name>
    <name type="common">Chinook salmon</name>
    <name type="synonym">Salmo tshawytscha</name>
    <dbReference type="NCBI Taxonomy" id="74940"/>
    <lineage>
        <taxon>Eukaryota</taxon>
        <taxon>Metazoa</taxon>
        <taxon>Chordata</taxon>
        <taxon>Craniata</taxon>
        <taxon>Vertebrata</taxon>
        <taxon>Euteleostomi</taxon>
        <taxon>Actinopterygii</taxon>
        <taxon>Neopterygii</taxon>
        <taxon>Teleostei</taxon>
        <taxon>Protacanthopterygii</taxon>
        <taxon>Salmoniformes</taxon>
        <taxon>Salmonidae</taxon>
        <taxon>Salmoninae</taxon>
        <taxon>Oncorhynchus</taxon>
    </lineage>
</organism>
<dbReference type="Proteomes" id="UP000694402">
    <property type="component" value="Unassembled WGS sequence"/>
</dbReference>
<keyword evidence="2" id="KW-1185">Reference proteome</keyword>
<dbReference type="Pfam" id="PF21701">
    <property type="entry name" value="GLOD4_C"/>
    <property type="match status" value="1"/>
</dbReference>
<sequence>CCVLDMKILRHKEFEEGCKSPYDGKWSKTMVGFGPEDDDFVAELINKYRSSQAVSTAKRPYLAEAPGGYRFCLVDIELPPNDPVQKLCQAGSDLQESIRCFSLVKGKESNEETVLMEFAYTPCKLELHNIVGTVDHGRIELSCPREQLADLEALMTKGNHKILTILVSLDTPGKVWLAWTPLGRLGLSGHPWEGLISLDTPGKAWLAWTSLGRLGLSGHPWEGLISLDTPGKAWLAWTPLGRLGCLDTPGKAWLAWTPLGRLD</sequence>
<evidence type="ECO:0000313" key="1">
    <source>
        <dbReference type="Ensembl" id="ENSOTSP00005125422.1"/>
    </source>
</evidence>
<dbReference type="AlphaFoldDB" id="A0AAZ3Q833"/>
<dbReference type="PANTHER" id="PTHR46466:SF1">
    <property type="entry name" value="GLYOXALASE DOMAIN-CONTAINING PROTEIN 4"/>
    <property type="match status" value="1"/>
</dbReference>
<reference evidence="1" key="3">
    <citation type="submission" date="2025-09" db="UniProtKB">
        <authorList>
            <consortium name="Ensembl"/>
        </authorList>
    </citation>
    <scope>IDENTIFICATION</scope>
</reference>
<name>A0AAZ3Q833_ONCTS</name>
<dbReference type="Ensembl" id="ENSOTST00005171027.1">
    <property type="protein sequence ID" value="ENSOTSP00005125422.1"/>
    <property type="gene ID" value="ENSOTSG00005070951.1"/>
</dbReference>
<dbReference type="InterPro" id="IPR043193">
    <property type="entry name" value="GLOD4"/>
</dbReference>
<dbReference type="GeneTree" id="ENSGT01010000224947"/>
<accession>A0AAZ3Q833</accession>
<evidence type="ECO:0000313" key="2">
    <source>
        <dbReference type="Proteomes" id="UP000694402"/>
    </source>
</evidence>
<protein>
    <submittedName>
        <fullName evidence="1">Uncharacterized protein</fullName>
    </submittedName>
</protein>
<dbReference type="PANTHER" id="PTHR46466">
    <property type="entry name" value="GLYOXALASE DOMAIN-CONTAINING PROTEIN 4"/>
    <property type="match status" value="1"/>
</dbReference>
<proteinExistence type="predicted"/>
<reference evidence="2" key="1">
    <citation type="journal article" date="2018" name="PLoS ONE">
        <title>Chinook salmon (Oncorhynchus tshawytscha) genome and transcriptome.</title>
        <authorList>
            <person name="Christensen K.A."/>
            <person name="Leong J.S."/>
            <person name="Sakhrani D."/>
            <person name="Biagi C.A."/>
            <person name="Minkley D.R."/>
            <person name="Withler R.E."/>
            <person name="Rondeau E.B."/>
            <person name="Koop B.F."/>
            <person name="Devlin R.H."/>
        </authorList>
    </citation>
    <scope>NUCLEOTIDE SEQUENCE [LARGE SCALE GENOMIC DNA]</scope>
</reference>
<reference evidence="1" key="2">
    <citation type="submission" date="2025-08" db="UniProtKB">
        <authorList>
            <consortium name="Ensembl"/>
        </authorList>
    </citation>
    <scope>IDENTIFICATION</scope>
</reference>
<dbReference type="Gene3D" id="3.10.180.10">
    <property type="entry name" value="2,3-Dihydroxybiphenyl 1,2-Dioxygenase, domain 1"/>
    <property type="match status" value="1"/>
</dbReference>
<dbReference type="InterPro" id="IPR029068">
    <property type="entry name" value="Glyas_Bleomycin-R_OHBP_Dase"/>
</dbReference>